<feature type="transmembrane region" description="Helical" evidence="13">
    <location>
        <begin position="164"/>
        <end position="185"/>
    </location>
</feature>
<evidence type="ECO:0000256" key="10">
    <source>
        <dbReference type="ARBA" id="ARBA00023136"/>
    </source>
</evidence>
<comment type="similarity">
    <text evidence="2">Belongs to the TMEM175 family.</text>
</comment>
<evidence type="ECO:0000313" key="15">
    <source>
        <dbReference type="Proteomes" id="UP000712080"/>
    </source>
</evidence>
<evidence type="ECO:0000256" key="7">
    <source>
        <dbReference type="ARBA" id="ARBA00022958"/>
    </source>
</evidence>
<accession>A0A972FXQ8</accession>
<dbReference type="GO" id="GO:0015252">
    <property type="term" value="F:proton channel activity"/>
    <property type="evidence" value="ECO:0007669"/>
    <property type="project" value="InterPro"/>
</dbReference>
<keyword evidence="6" id="KW-0631">Potassium channel</keyword>
<keyword evidence="3" id="KW-0813">Transport</keyword>
<dbReference type="RefSeq" id="WP_169525784.1">
    <property type="nucleotide sequence ID" value="NZ_JAAMPU010000096.1"/>
</dbReference>
<sequence>MENQELNNEIRKEFQLDRIILFTDAVFAIVITLTAIEIRLPEHSDESIQQQLFELLPVIFAYVVSFLFIGQIWYQHLKLFSLIRDFDKGLIVRNLLMLFWLGFLPFSVTLIARKSSFISICIYFSVIFLCRGAQLLLQHYILVKRPNLRHEIGMEDELLRFKKSRLAMLLLAVVFILVTSTMLLIDDPELSNIAWWWFVPFPSC</sequence>
<evidence type="ECO:0000256" key="8">
    <source>
        <dbReference type="ARBA" id="ARBA00022989"/>
    </source>
</evidence>
<dbReference type="AlphaFoldDB" id="A0A972FXQ8"/>
<keyword evidence="15" id="KW-1185">Reference proteome</keyword>
<keyword evidence="4" id="KW-0633">Potassium transport</keyword>
<dbReference type="EMBL" id="JAAMPU010000096">
    <property type="protein sequence ID" value="NMH26781.1"/>
    <property type="molecule type" value="Genomic_DNA"/>
</dbReference>
<keyword evidence="9" id="KW-0406">Ion transport</keyword>
<dbReference type="PANTHER" id="PTHR31462:SF5">
    <property type="entry name" value="ENDOSOMAL_LYSOSOMAL PROTON CHANNEL TMEM175"/>
    <property type="match status" value="1"/>
</dbReference>
<keyword evidence="8 13" id="KW-1133">Transmembrane helix</keyword>
<evidence type="ECO:0000256" key="6">
    <source>
        <dbReference type="ARBA" id="ARBA00022826"/>
    </source>
</evidence>
<reference evidence="14" key="1">
    <citation type="submission" date="2020-02" db="EMBL/GenBank/DDBJ databases">
        <title>Flavobacterium sp. genome.</title>
        <authorList>
            <person name="Jung H.S."/>
            <person name="Baek J.H."/>
            <person name="Jeon C.O."/>
        </authorList>
    </citation>
    <scope>NUCLEOTIDE SEQUENCE</scope>
    <source>
        <strain evidence="14">SE-s28</strain>
    </source>
</reference>
<protein>
    <submittedName>
        <fullName evidence="14">DUF1211 domain-containing protein</fullName>
    </submittedName>
</protein>
<evidence type="ECO:0000256" key="9">
    <source>
        <dbReference type="ARBA" id="ARBA00023065"/>
    </source>
</evidence>
<evidence type="ECO:0000256" key="11">
    <source>
        <dbReference type="ARBA" id="ARBA00023303"/>
    </source>
</evidence>
<feature type="transmembrane region" description="Helical" evidence="13">
    <location>
        <begin position="52"/>
        <end position="74"/>
    </location>
</feature>
<dbReference type="GO" id="GO:0005267">
    <property type="term" value="F:potassium channel activity"/>
    <property type="evidence" value="ECO:0007669"/>
    <property type="project" value="UniProtKB-KW"/>
</dbReference>
<evidence type="ECO:0000256" key="12">
    <source>
        <dbReference type="ARBA" id="ARBA00034430"/>
    </source>
</evidence>
<dbReference type="Proteomes" id="UP000712080">
    <property type="component" value="Unassembled WGS sequence"/>
</dbReference>
<evidence type="ECO:0000256" key="4">
    <source>
        <dbReference type="ARBA" id="ARBA00022538"/>
    </source>
</evidence>
<keyword evidence="11" id="KW-0407">Ion channel</keyword>
<dbReference type="PANTHER" id="PTHR31462">
    <property type="entry name" value="ENDOSOMAL/LYSOSOMAL POTASSIUM CHANNEL TMEM175"/>
    <property type="match status" value="1"/>
</dbReference>
<dbReference type="Pfam" id="PF06736">
    <property type="entry name" value="TMEM175"/>
    <property type="match status" value="1"/>
</dbReference>
<feature type="transmembrane region" description="Helical" evidence="13">
    <location>
        <begin position="117"/>
        <end position="143"/>
    </location>
</feature>
<evidence type="ECO:0000256" key="2">
    <source>
        <dbReference type="ARBA" id="ARBA00006920"/>
    </source>
</evidence>
<organism evidence="14 15">
    <name type="scientific">Flavobacterium silvaticum</name>
    <dbReference type="NCBI Taxonomy" id="1852020"/>
    <lineage>
        <taxon>Bacteria</taxon>
        <taxon>Pseudomonadati</taxon>
        <taxon>Bacteroidota</taxon>
        <taxon>Flavobacteriia</taxon>
        <taxon>Flavobacteriales</taxon>
        <taxon>Flavobacteriaceae</taxon>
        <taxon>Flavobacterium</taxon>
    </lineage>
</organism>
<feature type="transmembrane region" description="Helical" evidence="13">
    <location>
        <begin position="95"/>
        <end position="111"/>
    </location>
</feature>
<evidence type="ECO:0000256" key="3">
    <source>
        <dbReference type="ARBA" id="ARBA00022448"/>
    </source>
</evidence>
<feature type="transmembrane region" description="Helical" evidence="13">
    <location>
        <begin position="20"/>
        <end position="40"/>
    </location>
</feature>
<dbReference type="GO" id="GO:0016020">
    <property type="term" value="C:membrane"/>
    <property type="evidence" value="ECO:0007669"/>
    <property type="project" value="UniProtKB-SubCell"/>
</dbReference>
<comment type="subcellular location">
    <subcellularLocation>
        <location evidence="1">Membrane</location>
        <topology evidence="1">Multi-pass membrane protein</topology>
    </subcellularLocation>
</comment>
<evidence type="ECO:0000256" key="5">
    <source>
        <dbReference type="ARBA" id="ARBA00022692"/>
    </source>
</evidence>
<keyword evidence="10 13" id="KW-0472">Membrane</keyword>
<proteinExistence type="inferred from homology"/>
<evidence type="ECO:0000256" key="1">
    <source>
        <dbReference type="ARBA" id="ARBA00004141"/>
    </source>
</evidence>
<name>A0A972FXQ8_9FLAO</name>
<dbReference type="InterPro" id="IPR010617">
    <property type="entry name" value="TMEM175-like"/>
</dbReference>
<evidence type="ECO:0000256" key="13">
    <source>
        <dbReference type="SAM" id="Phobius"/>
    </source>
</evidence>
<keyword evidence="7" id="KW-0630">Potassium</keyword>
<evidence type="ECO:0000313" key="14">
    <source>
        <dbReference type="EMBL" id="NMH26781.1"/>
    </source>
</evidence>
<gene>
    <name evidence="14" type="ORF">G6047_01950</name>
</gene>
<comment type="caution">
    <text evidence="14">The sequence shown here is derived from an EMBL/GenBank/DDBJ whole genome shotgun (WGS) entry which is preliminary data.</text>
</comment>
<keyword evidence="5 13" id="KW-0812">Transmembrane</keyword>
<comment type="catalytic activity">
    <reaction evidence="12">
        <text>K(+)(in) = K(+)(out)</text>
        <dbReference type="Rhea" id="RHEA:29463"/>
        <dbReference type="ChEBI" id="CHEBI:29103"/>
    </reaction>
</comment>